<dbReference type="Pfam" id="PF12796">
    <property type="entry name" value="Ank_2"/>
    <property type="match status" value="1"/>
</dbReference>
<dbReference type="PROSITE" id="PS50088">
    <property type="entry name" value="ANK_REPEAT"/>
    <property type="match status" value="3"/>
</dbReference>
<dbReference type="InterPro" id="IPR002110">
    <property type="entry name" value="Ankyrin_rpt"/>
</dbReference>
<dbReference type="SUPFAM" id="SSF48403">
    <property type="entry name" value="Ankyrin repeat"/>
    <property type="match status" value="1"/>
</dbReference>
<dbReference type="EMBL" id="ALAO01000058">
    <property type="protein sequence ID" value="EKO40634.1"/>
    <property type="molecule type" value="Genomic_DNA"/>
</dbReference>
<evidence type="ECO:0000256" key="3">
    <source>
        <dbReference type="PROSITE-ProRule" id="PRU00023"/>
    </source>
</evidence>
<feature type="domain" description="SnoaL-like" evidence="4">
    <location>
        <begin position="11"/>
        <end position="128"/>
    </location>
</feature>
<evidence type="ECO:0000313" key="5">
    <source>
        <dbReference type="EMBL" id="EKO40634.1"/>
    </source>
</evidence>
<dbReference type="GO" id="GO:0004842">
    <property type="term" value="F:ubiquitin-protein transferase activity"/>
    <property type="evidence" value="ECO:0007669"/>
    <property type="project" value="TreeGrafter"/>
</dbReference>
<dbReference type="InterPro" id="IPR036770">
    <property type="entry name" value="Ankyrin_rpt-contain_sf"/>
</dbReference>
<dbReference type="PANTHER" id="PTHR24171">
    <property type="entry name" value="ANKYRIN REPEAT DOMAIN-CONTAINING PROTEIN 39-RELATED"/>
    <property type="match status" value="1"/>
</dbReference>
<dbReference type="Pfam" id="PF12680">
    <property type="entry name" value="SnoaL_2"/>
    <property type="match status" value="1"/>
</dbReference>
<name>K6GHR7_9BACT</name>
<gene>
    <name evidence="5" type="ORF">B193_0635</name>
</gene>
<dbReference type="GO" id="GO:0085020">
    <property type="term" value="P:protein K6-linked ubiquitination"/>
    <property type="evidence" value="ECO:0007669"/>
    <property type="project" value="TreeGrafter"/>
</dbReference>
<dbReference type="PANTHER" id="PTHR24171:SF8">
    <property type="entry name" value="BRCA1-ASSOCIATED RING DOMAIN PROTEIN 1"/>
    <property type="match status" value="1"/>
</dbReference>
<dbReference type="InterPro" id="IPR037401">
    <property type="entry name" value="SnoaL-like"/>
</dbReference>
<evidence type="ECO:0000259" key="4">
    <source>
        <dbReference type="Pfam" id="PF12680"/>
    </source>
</evidence>
<dbReference type="Pfam" id="PF00023">
    <property type="entry name" value="Ank"/>
    <property type="match status" value="1"/>
</dbReference>
<dbReference type="SUPFAM" id="SSF54427">
    <property type="entry name" value="NTF2-like"/>
    <property type="match status" value="1"/>
</dbReference>
<keyword evidence="2 3" id="KW-0040">ANK repeat</keyword>
<reference evidence="5 6" key="1">
    <citation type="submission" date="2012-07" db="EMBL/GenBank/DDBJ databases">
        <title>Draft genome sequence of Desulfovibrio magneticus str. Maddingley MBC34 obtained from a metagenomic sequence of a methanogenic enrichment isolated from coal-seam formation water in Victoria, Australia.</title>
        <authorList>
            <person name="Greenfield P."/>
            <person name="Hendry P."/>
            <person name="Li D."/>
            <person name="Rosewarne C.P."/>
            <person name="Tran-Dinh N."/>
            <person name="Elbourne L.D.H."/>
            <person name="Paulsen I.T."/>
            <person name="Midgley D.J."/>
        </authorList>
    </citation>
    <scope>NUCLEOTIDE SEQUENCE [LARGE SCALE GENOMIC DNA]</scope>
    <source>
        <strain evidence="6">Maddingley MBC34</strain>
    </source>
</reference>
<dbReference type="SMART" id="SM00248">
    <property type="entry name" value="ANK"/>
    <property type="match status" value="3"/>
</dbReference>
<protein>
    <submittedName>
        <fullName evidence="5">Ketosteroid isomerase-like protein</fullName>
    </submittedName>
</protein>
<accession>K6GHR7</accession>
<proteinExistence type="predicted"/>
<organism evidence="5 6">
    <name type="scientific">Solidesulfovibrio magneticus str. Maddingley MBC34</name>
    <dbReference type="NCBI Taxonomy" id="1206767"/>
    <lineage>
        <taxon>Bacteria</taxon>
        <taxon>Pseudomonadati</taxon>
        <taxon>Thermodesulfobacteriota</taxon>
        <taxon>Desulfovibrionia</taxon>
        <taxon>Desulfovibrionales</taxon>
        <taxon>Desulfovibrionaceae</taxon>
        <taxon>Solidesulfovibrio</taxon>
    </lineage>
</organism>
<evidence type="ECO:0000313" key="6">
    <source>
        <dbReference type="Proteomes" id="UP000006272"/>
    </source>
</evidence>
<dbReference type="GO" id="GO:0016853">
    <property type="term" value="F:isomerase activity"/>
    <property type="evidence" value="ECO:0007669"/>
    <property type="project" value="UniProtKB-KW"/>
</dbReference>
<feature type="repeat" description="ANK" evidence="3">
    <location>
        <begin position="214"/>
        <end position="246"/>
    </location>
</feature>
<evidence type="ECO:0000256" key="2">
    <source>
        <dbReference type="ARBA" id="ARBA00023043"/>
    </source>
</evidence>
<sequence>MNEEETKAVTERWLEALGSGNREAALACLADNVQWVNSPGEAGKPGGIPGLSAIVPWLGEFSSRAEVAHSFDVWGGLSEVLVHEPLEIIIQGDQTLAIVHEAARIKTTGLVYEIEFVQRLRIANNAIVMLKAYWDTCRAVVAFRGDMAARLLGAAASGDTTEAQRVLPYGANPDQPDPASAESALMIAAKNGHTEMVKLLLSYGAEPNLLSRKTGLAAIHRACQAGQAESVRALVEAGAFVDIQCPTTGQTPLHDALAHGSLECAEVLLDAGANKRIAARDGKSPADIAVDCPGANARLLARLT</sequence>
<dbReference type="Proteomes" id="UP000006272">
    <property type="component" value="Unassembled WGS sequence"/>
</dbReference>
<feature type="repeat" description="ANK" evidence="3">
    <location>
        <begin position="248"/>
        <end position="280"/>
    </location>
</feature>
<comment type="caution">
    <text evidence="5">The sequence shown here is derived from an EMBL/GenBank/DDBJ whole genome shotgun (WGS) entry which is preliminary data.</text>
</comment>
<dbReference type="Gene3D" id="1.25.40.20">
    <property type="entry name" value="Ankyrin repeat-containing domain"/>
    <property type="match status" value="1"/>
</dbReference>
<keyword evidence="1" id="KW-0677">Repeat</keyword>
<dbReference type="PROSITE" id="PS50297">
    <property type="entry name" value="ANK_REP_REGION"/>
    <property type="match status" value="3"/>
</dbReference>
<evidence type="ECO:0000256" key="1">
    <source>
        <dbReference type="ARBA" id="ARBA00022737"/>
    </source>
</evidence>
<keyword evidence="5" id="KW-0413">Isomerase</keyword>
<dbReference type="Gene3D" id="3.10.450.50">
    <property type="match status" value="1"/>
</dbReference>
<dbReference type="PATRIC" id="fig|1206767.3.peg.602"/>
<feature type="repeat" description="ANK" evidence="3">
    <location>
        <begin position="180"/>
        <end position="212"/>
    </location>
</feature>
<dbReference type="InterPro" id="IPR032710">
    <property type="entry name" value="NTF2-like_dom_sf"/>
</dbReference>
<dbReference type="AlphaFoldDB" id="K6GHR7"/>